<dbReference type="GeneID" id="30074261"/>
<dbReference type="OrthoDB" id="6359816at2759"/>
<dbReference type="Gene3D" id="3.30.710.10">
    <property type="entry name" value="Potassium Channel Kv1.1, Chain A"/>
    <property type="match status" value="2"/>
</dbReference>
<dbReference type="SMART" id="SM00225">
    <property type="entry name" value="BTB"/>
    <property type="match status" value="2"/>
</dbReference>
<protein>
    <recommendedName>
        <fullName evidence="1">BTB domain-containing protein</fullName>
    </recommendedName>
</protein>
<feature type="domain" description="BTB" evidence="1">
    <location>
        <begin position="172"/>
        <end position="239"/>
    </location>
</feature>
<reference evidence="2 3" key="1">
    <citation type="journal article" date="2010" name="Nature">
        <title>Comparative genomics reveals mobile pathogenicity chromosomes in Fusarium.</title>
        <authorList>
            <person name="Ma L.J."/>
            <person name="van der Does H.C."/>
            <person name="Borkovich K.A."/>
            <person name="Coleman J.J."/>
            <person name="Daboussi M.J."/>
            <person name="Di Pietro A."/>
            <person name="Dufresne M."/>
            <person name="Freitag M."/>
            <person name="Grabherr M."/>
            <person name="Henrissat B."/>
            <person name="Houterman P.M."/>
            <person name="Kang S."/>
            <person name="Shim W.B."/>
            <person name="Woloshuk C."/>
            <person name="Xie X."/>
            <person name="Xu J.R."/>
            <person name="Antoniw J."/>
            <person name="Baker S.E."/>
            <person name="Bluhm B.H."/>
            <person name="Breakspear A."/>
            <person name="Brown D.W."/>
            <person name="Butchko R.A."/>
            <person name="Chapman S."/>
            <person name="Coulson R."/>
            <person name="Coutinho P.M."/>
            <person name="Danchin E.G."/>
            <person name="Diener A."/>
            <person name="Gale L.R."/>
            <person name="Gardiner D.M."/>
            <person name="Goff S."/>
            <person name="Hammond-Kosack K.E."/>
            <person name="Hilburn K."/>
            <person name="Hua-Van A."/>
            <person name="Jonkers W."/>
            <person name="Kazan K."/>
            <person name="Kodira C.D."/>
            <person name="Koehrsen M."/>
            <person name="Kumar L."/>
            <person name="Lee Y.H."/>
            <person name="Li L."/>
            <person name="Manners J.M."/>
            <person name="Miranda-Saavedra D."/>
            <person name="Mukherjee M."/>
            <person name="Park G."/>
            <person name="Park J."/>
            <person name="Park S.Y."/>
            <person name="Proctor R.H."/>
            <person name="Regev A."/>
            <person name="Ruiz-Roldan M.C."/>
            <person name="Sain D."/>
            <person name="Sakthikumar S."/>
            <person name="Sykes S."/>
            <person name="Schwartz D.C."/>
            <person name="Turgeon B.G."/>
            <person name="Wapinski I."/>
            <person name="Yoder O."/>
            <person name="Young S."/>
            <person name="Zeng Q."/>
            <person name="Zhou S."/>
            <person name="Galagan J."/>
            <person name="Cuomo C.A."/>
            <person name="Kistler H.C."/>
            <person name="Rep M."/>
        </authorList>
    </citation>
    <scope>NUCLEOTIDE SEQUENCE [LARGE SCALE GENOMIC DNA]</scope>
    <source>
        <strain evidence="3">M3125 / FGSC 7600</strain>
    </source>
</reference>
<name>W7NEN2_GIBM7</name>
<dbReference type="STRING" id="334819.W7NEN2"/>
<dbReference type="VEuPathDB" id="FungiDB:FVEG_17385"/>
<dbReference type="InterPro" id="IPR000210">
    <property type="entry name" value="BTB/POZ_dom"/>
</dbReference>
<feature type="domain" description="BTB" evidence="1">
    <location>
        <begin position="28"/>
        <end position="95"/>
    </location>
</feature>
<gene>
    <name evidence="2" type="ORF">FVEG_17385</name>
</gene>
<proteinExistence type="predicted"/>
<dbReference type="Pfam" id="PF00651">
    <property type="entry name" value="BTB"/>
    <property type="match status" value="2"/>
</dbReference>
<dbReference type="CDD" id="cd18186">
    <property type="entry name" value="BTB_POZ_ZBTB_KLHL-like"/>
    <property type="match status" value="2"/>
</dbReference>
<dbReference type="SUPFAM" id="SSF54695">
    <property type="entry name" value="POZ domain"/>
    <property type="match status" value="2"/>
</dbReference>
<dbReference type="EMBL" id="DS022262">
    <property type="protein sequence ID" value="EWG54752.1"/>
    <property type="molecule type" value="Genomic_DNA"/>
</dbReference>
<dbReference type="PROSITE" id="PS50097">
    <property type="entry name" value="BTB"/>
    <property type="match status" value="2"/>
</dbReference>
<sequence length="325" mass="36762">MITLEDRIRMRKSAAPDLLLARESGEFTDFAFTCEGETIPIHRIIVCSQSTVFHRACTGMFKEASSGIYDLNDHPLQVVNRMVEYLYTGVYEVPDNAGLLTHATMFTLADKYGIGGLQEFAGGEYLECLYRYDKFNNQDFTRSITEVYKVPREVSKNLRNAALVAQKAGQFTDFAFLCKGTKIPVHKVIICAQSKVFNAACTSGFNEATSGVYDLSEYPLELVEMMVEYFYVGNYEDPSADMSKVSLSTHLSMLVLADKYAIRGLERQANLCFICRLNEKNIELKEFLDSLPVLYEMPISVFGDVIKPAIYYPRETLLTFTFKTS</sequence>
<evidence type="ECO:0000313" key="3">
    <source>
        <dbReference type="Proteomes" id="UP000009096"/>
    </source>
</evidence>
<evidence type="ECO:0000313" key="2">
    <source>
        <dbReference type="EMBL" id="EWG54752.1"/>
    </source>
</evidence>
<dbReference type="PANTHER" id="PTHR47843:SF5">
    <property type="entry name" value="BTB_POZ DOMAIN PROTEIN"/>
    <property type="match status" value="1"/>
</dbReference>
<dbReference type="Proteomes" id="UP000009096">
    <property type="component" value="Chromosome 11"/>
</dbReference>
<dbReference type="KEGG" id="fvr:FVEG_17385"/>
<dbReference type="PANTHER" id="PTHR47843">
    <property type="entry name" value="BTB DOMAIN-CONTAINING PROTEIN-RELATED"/>
    <property type="match status" value="1"/>
</dbReference>
<dbReference type="EMBL" id="CM000588">
    <property type="protein sequence ID" value="EWG54752.1"/>
    <property type="molecule type" value="Genomic_DNA"/>
</dbReference>
<dbReference type="RefSeq" id="XP_018760943.1">
    <property type="nucleotide sequence ID" value="XM_018906632.1"/>
</dbReference>
<accession>W7NEN2</accession>
<dbReference type="AlphaFoldDB" id="W7NEN2"/>
<evidence type="ECO:0000259" key="1">
    <source>
        <dbReference type="PROSITE" id="PS50097"/>
    </source>
</evidence>
<keyword evidence="3" id="KW-1185">Reference proteome</keyword>
<dbReference type="InterPro" id="IPR011333">
    <property type="entry name" value="SKP1/BTB/POZ_sf"/>
</dbReference>
<organism evidence="2 3">
    <name type="scientific">Gibberella moniliformis (strain M3125 / FGSC 7600)</name>
    <name type="common">Maize ear and stalk rot fungus</name>
    <name type="synonym">Fusarium verticillioides</name>
    <dbReference type="NCBI Taxonomy" id="334819"/>
    <lineage>
        <taxon>Eukaryota</taxon>
        <taxon>Fungi</taxon>
        <taxon>Dikarya</taxon>
        <taxon>Ascomycota</taxon>
        <taxon>Pezizomycotina</taxon>
        <taxon>Sordariomycetes</taxon>
        <taxon>Hypocreomycetidae</taxon>
        <taxon>Hypocreales</taxon>
        <taxon>Nectriaceae</taxon>
        <taxon>Fusarium</taxon>
        <taxon>Fusarium fujikuroi species complex</taxon>
    </lineage>
</organism>